<accession>A0ABX5XNF9</accession>
<feature type="transmembrane region" description="Helical" evidence="1">
    <location>
        <begin position="299"/>
        <end position="321"/>
    </location>
</feature>
<feature type="transmembrane region" description="Helical" evidence="1">
    <location>
        <begin position="159"/>
        <end position="183"/>
    </location>
</feature>
<keyword evidence="1" id="KW-1133">Transmembrane helix</keyword>
<name>A0ABX5XNF9_9BACT</name>
<gene>
    <name evidence="2" type="ORF">TBK1r_22440</name>
</gene>
<keyword evidence="1" id="KW-0812">Transmembrane</keyword>
<keyword evidence="1" id="KW-0472">Membrane</keyword>
<feature type="transmembrane region" description="Helical" evidence="1">
    <location>
        <begin position="126"/>
        <end position="147"/>
    </location>
</feature>
<evidence type="ECO:0000256" key="1">
    <source>
        <dbReference type="SAM" id="Phobius"/>
    </source>
</evidence>
<protein>
    <submittedName>
        <fullName evidence="2">Uncharacterized protein</fullName>
    </submittedName>
</protein>
<evidence type="ECO:0000313" key="2">
    <source>
        <dbReference type="EMBL" id="QDV83307.1"/>
    </source>
</evidence>
<feature type="transmembrane region" description="Helical" evidence="1">
    <location>
        <begin position="239"/>
        <end position="260"/>
    </location>
</feature>
<sequence length="383" mass="42067">MVDTNMPVFVRALPVPTVLFFAFSFHNTGDMNAANTGDRNVNPTDDQRATVEISDAGLRQRAHGLPQQEILLEPKSRSWFEYRAIESDGLSLIAGIVGLSAITFLLGITFPLEIHLLNKFDISKPIYIWMMMIIQSMLLPPVVGFSFAATTPMFWYGSVFLRFAMAIAAVLPGCIGFAIAMVIVEETAPGGFFHAFSLVMFTCLMAIASVALTTQLWSRWTLSHARSDMTALPPTGIRTMIELTGVAAIGCAVFMSNGSLEYLEGIYLFGGMGFMAAIAIICTQIAFLREGPRSRTATLPYFGLAAAFAAAFILNGFFGVVEYGWDVLASELILISAASLYGALVIYGVMWICLSWLRFCGWQCTDRRHMRQSRVQTTVDGEQ</sequence>
<feature type="transmembrane region" description="Helical" evidence="1">
    <location>
        <begin position="6"/>
        <end position="25"/>
    </location>
</feature>
<evidence type="ECO:0000313" key="3">
    <source>
        <dbReference type="Proteomes" id="UP000318081"/>
    </source>
</evidence>
<organism evidence="2 3">
    <name type="scientific">Stieleria magnilauensis</name>
    <dbReference type="NCBI Taxonomy" id="2527963"/>
    <lineage>
        <taxon>Bacteria</taxon>
        <taxon>Pseudomonadati</taxon>
        <taxon>Planctomycetota</taxon>
        <taxon>Planctomycetia</taxon>
        <taxon>Pirellulales</taxon>
        <taxon>Pirellulaceae</taxon>
        <taxon>Stieleria</taxon>
    </lineage>
</organism>
<keyword evidence="3" id="KW-1185">Reference proteome</keyword>
<feature type="transmembrane region" description="Helical" evidence="1">
    <location>
        <begin position="333"/>
        <end position="357"/>
    </location>
</feature>
<dbReference type="Proteomes" id="UP000318081">
    <property type="component" value="Chromosome"/>
</dbReference>
<reference evidence="2 3" key="1">
    <citation type="submission" date="2019-02" db="EMBL/GenBank/DDBJ databases">
        <title>Deep-cultivation of Planctomycetes and their phenomic and genomic characterization uncovers novel biology.</title>
        <authorList>
            <person name="Wiegand S."/>
            <person name="Jogler M."/>
            <person name="Boedeker C."/>
            <person name="Pinto D."/>
            <person name="Vollmers J."/>
            <person name="Rivas-Marin E."/>
            <person name="Kohn T."/>
            <person name="Peeters S.H."/>
            <person name="Heuer A."/>
            <person name="Rast P."/>
            <person name="Oberbeckmann S."/>
            <person name="Bunk B."/>
            <person name="Jeske O."/>
            <person name="Meyerdierks A."/>
            <person name="Storesund J.E."/>
            <person name="Kallscheuer N."/>
            <person name="Luecker S."/>
            <person name="Lage O.M."/>
            <person name="Pohl T."/>
            <person name="Merkel B.J."/>
            <person name="Hornburger P."/>
            <person name="Mueller R.-W."/>
            <person name="Bruemmer F."/>
            <person name="Labrenz M."/>
            <person name="Spormann A.M."/>
            <person name="Op den Camp H."/>
            <person name="Overmann J."/>
            <person name="Amann R."/>
            <person name="Jetten M.S.M."/>
            <person name="Mascher T."/>
            <person name="Medema M.H."/>
            <person name="Devos D.P."/>
            <person name="Kaster A.-K."/>
            <person name="Ovreas L."/>
            <person name="Rohde M."/>
            <person name="Galperin M.Y."/>
            <person name="Jogler C."/>
        </authorList>
    </citation>
    <scope>NUCLEOTIDE SEQUENCE [LARGE SCALE GENOMIC DNA]</scope>
    <source>
        <strain evidence="2 3">TBK1r</strain>
    </source>
</reference>
<dbReference type="RefSeq" id="WP_419581209.1">
    <property type="nucleotide sequence ID" value="NZ_CP036432.1"/>
</dbReference>
<feature type="transmembrane region" description="Helical" evidence="1">
    <location>
        <begin position="90"/>
        <end position="114"/>
    </location>
</feature>
<proteinExistence type="predicted"/>
<feature type="transmembrane region" description="Helical" evidence="1">
    <location>
        <begin position="266"/>
        <end position="287"/>
    </location>
</feature>
<feature type="transmembrane region" description="Helical" evidence="1">
    <location>
        <begin position="195"/>
        <end position="218"/>
    </location>
</feature>
<dbReference type="EMBL" id="CP036432">
    <property type="protein sequence ID" value="QDV83307.1"/>
    <property type="molecule type" value="Genomic_DNA"/>
</dbReference>